<comment type="caution">
    <text evidence="3">The sequence shown here is derived from an EMBL/GenBank/DDBJ whole genome shotgun (WGS) entry which is preliminary data.</text>
</comment>
<proteinExistence type="predicted"/>
<gene>
    <name evidence="3" type="ORF">NK125_05520</name>
</gene>
<keyword evidence="1" id="KW-0175">Coiled coil</keyword>
<dbReference type="EMBL" id="JAMZFW010000006">
    <property type="protein sequence ID" value="MCP1101874.1"/>
    <property type="molecule type" value="Genomic_DNA"/>
</dbReference>
<evidence type="ECO:0000256" key="1">
    <source>
        <dbReference type="SAM" id="Coils"/>
    </source>
</evidence>
<feature type="domain" description="DUF1266" evidence="2">
    <location>
        <begin position="108"/>
        <end position="275"/>
    </location>
</feature>
<evidence type="ECO:0000313" key="3">
    <source>
        <dbReference type="EMBL" id="MCP1101874.1"/>
    </source>
</evidence>
<feature type="coiled-coil region" evidence="1">
    <location>
        <begin position="289"/>
        <end position="323"/>
    </location>
</feature>
<organism evidence="3 4">
    <name type="scientific">Aequitasia blattaphilus</name>
    <dbReference type="NCBI Taxonomy" id="2949332"/>
    <lineage>
        <taxon>Bacteria</taxon>
        <taxon>Bacillati</taxon>
        <taxon>Bacillota</taxon>
        <taxon>Clostridia</taxon>
        <taxon>Lachnospirales</taxon>
        <taxon>Lachnospiraceae</taxon>
        <taxon>Aequitasia</taxon>
    </lineage>
</organism>
<sequence length="468" mass="53821">MNRKKVISLLLCVIISFTGILGGCTKQSKEQSSEENAILAALAKVEKEKYKPLAFGQQHIESDTVQWFNTAYAIFTYANGKDLDLIGGLEEDYGNMTEAIKIKMQGELKSGWKITNRKTAIKQLRWLVTEGHSKVYGECLDEIKKEKLTEASIQDNSSYDDKKKAQLLVALEVRQIFPKSGIKGWDYSRALQVIGDCYHAGYLNLSECMDISLPIGQELQELYSNWEGLAESYLYGYQFWSGEYPINNGGKTAARKEAYEELKALEDSPYERIPYDLDLVVTWDEDTGNAVVQEELDEAEKAEAEYEKSIAEDEAAIAQYQDKNGNYPILCKDDKSKKATLNMLDDFTLYPMVMEDATHLYFANDNFQRVEYDLLSQYIEPEELRAQQFEMYEQDPFHCKDVVEVDFQEVAGEIYYYEFSYLYNDLPFYSYVAIQKVDDAYLMTHLYGSVENKHSLETIKKLCFEVAQ</sequence>
<evidence type="ECO:0000313" key="4">
    <source>
        <dbReference type="Proteomes" id="UP001523566"/>
    </source>
</evidence>
<keyword evidence="4" id="KW-1185">Reference proteome</keyword>
<dbReference type="InterPro" id="IPR009677">
    <property type="entry name" value="DUF1266"/>
</dbReference>
<protein>
    <submittedName>
        <fullName evidence="3">DUF1266 domain-containing protein</fullName>
    </submittedName>
</protein>
<dbReference type="RefSeq" id="WP_262065663.1">
    <property type="nucleotide sequence ID" value="NZ_JAMXOD010000006.1"/>
</dbReference>
<accession>A0ABT1E8D3</accession>
<dbReference type="Proteomes" id="UP001523566">
    <property type="component" value="Unassembled WGS sequence"/>
</dbReference>
<evidence type="ECO:0000259" key="2">
    <source>
        <dbReference type="Pfam" id="PF06889"/>
    </source>
</evidence>
<dbReference type="Pfam" id="PF06889">
    <property type="entry name" value="DUF1266"/>
    <property type="match status" value="1"/>
</dbReference>
<dbReference type="PROSITE" id="PS51257">
    <property type="entry name" value="PROKAR_LIPOPROTEIN"/>
    <property type="match status" value="1"/>
</dbReference>
<name>A0ABT1E8D3_9FIRM</name>
<reference evidence="3 4" key="1">
    <citation type="journal article" date="2022" name="Genome Biol. Evol.">
        <title>Host diet, physiology and behaviors set the stage for Lachnospiraceae cladogenesis.</title>
        <authorList>
            <person name="Vera-Ponce De Leon A."/>
            <person name="Schneider M."/>
            <person name="Jahnes B.C."/>
            <person name="Sadowski V."/>
            <person name="Camuy-Velez L.A."/>
            <person name="Duan J."/>
            <person name="Sabree Z.L."/>
        </authorList>
    </citation>
    <scope>NUCLEOTIDE SEQUENCE [LARGE SCALE GENOMIC DNA]</scope>
    <source>
        <strain evidence="3 4">PAL113</strain>
    </source>
</reference>